<comment type="caution">
    <text evidence="3">The sequence shown here is derived from an EMBL/GenBank/DDBJ whole genome shotgun (WGS) entry which is preliminary data.</text>
</comment>
<keyword evidence="2" id="KW-0472">Membrane</keyword>
<proteinExistence type="predicted"/>
<dbReference type="AlphaFoldDB" id="A0A558D294"/>
<keyword evidence="2" id="KW-1133">Transmembrane helix</keyword>
<dbReference type="Proteomes" id="UP000320011">
    <property type="component" value="Unassembled WGS sequence"/>
</dbReference>
<reference evidence="3 4" key="2">
    <citation type="submission" date="2019-08" db="EMBL/GenBank/DDBJ databases">
        <title>Amycolatopsis acidicola sp. nov., isolated from peat swamp forest soil.</title>
        <authorList>
            <person name="Srisuk N."/>
        </authorList>
    </citation>
    <scope>NUCLEOTIDE SEQUENCE [LARGE SCALE GENOMIC DNA]</scope>
    <source>
        <strain evidence="3 4">TBRC 6029</strain>
    </source>
</reference>
<name>A0A558D294_9PSEU</name>
<dbReference type="EMBL" id="VJWX01000067">
    <property type="protein sequence ID" value="TVT55135.1"/>
    <property type="molecule type" value="Genomic_DNA"/>
</dbReference>
<organism evidence="3 4">
    <name type="scientific">Amycolatopsis rhizosphaerae</name>
    <dbReference type="NCBI Taxonomy" id="2053003"/>
    <lineage>
        <taxon>Bacteria</taxon>
        <taxon>Bacillati</taxon>
        <taxon>Actinomycetota</taxon>
        <taxon>Actinomycetes</taxon>
        <taxon>Pseudonocardiales</taxon>
        <taxon>Pseudonocardiaceae</taxon>
        <taxon>Amycolatopsis</taxon>
    </lineage>
</organism>
<feature type="region of interest" description="Disordered" evidence="1">
    <location>
        <begin position="45"/>
        <end position="192"/>
    </location>
</feature>
<feature type="transmembrane region" description="Helical" evidence="2">
    <location>
        <begin position="6"/>
        <end position="27"/>
    </location>
</feature>
<keyword evidence="4" id="KW-1185">Reference proteome</keyword>
<evidence type="ECO:0000313" key="4">
    <source>
        <dbReference type="Proteomes" id="UP000320011"/>
    </source>
</evidence>
<feature type="compositionally biased region" description="Basic and acidic residues" evidence="1">
    <location>
        <begin position="141"/>
        <end position="154"/>
    </location>
</feature>
<evidence type="ECO:0000256" key="2">
    <source>
        <dbReference type="SAM" id="Phobius"/>
    </source>
</evidence>
<evidence type="ECO:0000256" key="1">
    <source>
        <dbReference type="SAM" id="MobiDB-lite"/>
    </source>
</evidence>
<gene>
    <name evidence="3" type="ORF">FNH05_09945</name>
</gene>
<sequence>MSLFGQVWLWSVLAFAAGVLLTWLLLVRPAQARNRLLERRLLAAQAAPAPEPEPEQRVAPTRTFEPEPEPEPEPEQRVAPTRAYEPEPFQPEHPADHPAQPEPGPQPHWYERDSFGSPVTEQAESGGALFSSPVSSALEPESEHRPEPESEAEKTSVFAPFEQAESGSLFESGKETGSLFEPSRETGSLFDT</sequence>
<accession>A0A558D294</accession>
<reference evidence="3 4" key="1">
    <citation type="submission" date="2019-07" db="EMBL/GenBank/DDBJ databases">
        <authorList>
            <person name="Duangmal K."/>
            <person name="Teo W.F.A."/>
        </authorList>
    </citation>
    <scope>NUCLEOTIDE SEQUENCE [LARGE SCALE GENOMIC DNA]</scope>
    <source>
        <strain evidence="3 4">TBRC 6029</strain>
    </source>
</reference>
<evidence type="ECO:0000313" key="3">
    <source>
        <dbReference type="EMBL" id="TVT55135.1"/>
    </source>
</evidence>
<feature type="non-terminal residue" evidence="3">
    <location>
        <position position="192"/>
    </location>
</feature>
<keyword evidence="2" id="KW-0812">Transmembrane</keyword>
<protein>
    <submittedName>
        <fullName evidence="3">Uncharacterized protein</fullName>
    </submittedName>
</protein>